<feature type="transmembrane region" description="Helical" evidence="2">
    <location>
        <begin position="65"/>
        <end position="85"/>
    </location>
</feature>
<reference evidence="3" key="1">
    <citation type="submission" date="2020-04" db="EMBL/GenBank/DDBJ databases">
        <title>Genome Assembly and Annotation of Botryosphaeria dothidea sdau 11-99, a Latent Pathogen of Apple Fruit Ring Rot in China.</title>
        <authorList>
            <person name="Yu C."/>
            <person name="Diao Y."/>
            <person name="Lu Q."/>
            <person name="Zhao J."/>
            <person name="Cui S."/>
            <person name="Peng C."/>
            <person name="He B."/>
            <person name="Liu H."/>
        </authorList>
    </citation>
    <scope>NUCLEOTIDE SEQUENCE [LARGE SCALE GENOMIC DNA]</scope>
    <source>
        <strain evidence="3">Sdau11-99</strain>
    </source>
</reference>
<sequence length="361" mass="40412">MVRKPAKQSGGGGSASASAKKAPVVDPPPPFSRAPELKPFLSTLDTDKVYITHIDTHAAAWKKRIFLIPVALNTAICALLAWRAYAAFPTYWALFLAALGNKTEYSVERDAATWGELANIAVRRAGLFLLDYVLFVFVGSWPATFFGLVEGGGKGDPCAWRWRTGFREREVVVRLSRGWGAKDVLGEEGENAGEDSMVFRQKVLPAIDRRYVREKTGSLMVDKNWDLDFDAMIKAHELVDKSEIEESRFEKSVWIFPGEEVGWCVWEVHKLDGEGAEAEGRKKIMAFKDRLTAIGKENLFFRWIELIQYESSQPGGFTPERQQDAVVNAKELFERQGVDFEQFIKDIGGLDGIPGLENSGR</sequence>
<keyword evidence="4" id="KW-1185">Reference proteome</keyword>
<feature type="region of interest" description="Disordered" evidence="1">
    <location>
        <begin position="1"/>
        <end position="33"/>
    </location>
</feature>
<comment type="caution">
    <text evidence="3">The sequence shown here is derived from an EMBL/GenBank/DDBJ whole genome shotgun (WGS) entry which is preliminary data.</text>
</comment>
<gene>
    <name evidence="3" type="ORF">GTA08_BOTSDO05611</name>
</gene>
<proteinExistence type="predicted"/>
<keyword evidence="2" id="KW-0472">Membrane</keyword>
<dbReference type="EMBL" id="WWBZ02000033">
    <property type="protein sequence ID" value="KAF4306874.1"/>
    <property type="molecule type" value="Genomic_DNA"/>
</dbReference>
<evidence type="ECO:0000313" key="3">
    <source>
        <dbReference type="EMBL" id="KAF4306874.1"/>
    </source>
</evidence>
<organism evidence="3 4">
    <name type="scientific">Botryosphaeria dothidea</name>
    <dbReference type="NCBI Taxonomy" id="55169"/>
    <lineage>
        <taxon>Eukaryota</taxon>
        <taxon>Fungi</taxon>
        <taxon>Dikarya</taxon>
        <taxon>Ascomycota</taxon>
        <taxon>Pezizomycotina</taxon>
        <taxon>Dothideomycetes</taxon>
        <taxon>Dothideomycetes incertae sedis</taxon>
        <taxon>Botryosphaeriales</taxon>
        <taxon>Botryosphaeriaceae</taxon>
        <taxon>Botryosphaeria</taxon>
    </lineage>
</organism>
<feature type="compositionally biased region" description="Low complexity" evidence="1">
    <location>
        <begin position="15"/>
        <end position="24"/>
    </location>
</feature>
<dbReference type="AlphaFoldDB" id="A0A8H4IV29"/>
<accession>A0A8H4IV29</accession>
<evidence type="ECO:0000313" key="4">
    <source>
        <dbReference type="Proteomes" id="UP000572817"/>
    </source>
</evidence>
<protein>
    <submittedName>
        <fullName evidence="3">Uncharacterized protein</fullName>
    </submittedName>
</protein>
<evidence type="ECO:0000256" key="2">
    <source>
        <dbReference type="SAM" id="Phobius"/>
    </source>
</evidence>
<dbReference type="OrthoDB" id="5421757at2759"/>
<feature type="transmembrane region" description="Helical" evidence="2">
    <location>
        <begin position="132"/>
        <end position="153"/>
    </location>
</feature>
<evidence type="ECO:0000256" key="1">
    <source>
        <dbReference type="SAM" id="MobiDB-lite"/>
    </source>
</evidence>
<name>A0A8H4IV29_9PEZI</name>
<keyword evidence="2" id="KW-1133">Transmembrane helix</keyword>
<keyword evidence="2" id="KW-0812">Transmembrane</keyword>
<dbReference type="Proteomes" id="UP000572817">
    <property type="component" value="Unassembled WGS sequence"/>
</dbReference>